<evidence type="ECO:0000313" key="3">
    <source>
        <dbReference type="EMBL" id="MFC5567191.1"/>
    </source>
</evidence>
<accession>A0ABW0SE23</accession>
<sequence length="160" mass="17478">MTTTTTRIGLALAVALAGFGEAGWAQEAPEEPATSEAAEPSEVPDLTVPDLSADAPRTYRTCPDRPPRPDWLESLSVRDSYKGVLLMSIYEARAYESIVASGDCSCSNKAPSWDAAMTEYQGDYAELDYEAQSEATSEFVDLKNSLRQQTRAICQKQGNW</sequence>
<feature type="signal peptide" evidence="2">
    <location>
        <begin position="1"/>
        <end position="27"/>
    </location>
</feature>
<keyword evidence="2" id="KW-0732">Signal</keyword>
<evidence type="ECO:0000256" key="1">
    <source>
        <dbReference type="SAM" id="MobiDB-lite"/>
    </source>
</evidence>
<dbReference type="EMBL" id="JBHSNA010000011">
    <property type="protein sequence ID" value="MFC5567191.1"/>
    <property type="molecule type" value="Genomic_DNA"/>
</dbReference>
<feature type="compositionally biased region" description="Low complexity" evidence="1">
    <location>
        <begin position="31"/>
        <end position="44"/>
    </location>
</feature>
<reference evidence="4" key="1">
    <citation type="journal article" date="2019" name="Int. J. Syst. Evol. Microbiol.">
        <title>The Global Catalogue of Microorganisms (GCM) 10K type strain sequencing project: providing services to taxonomists for standard genome sequencing and annotation.</title>
        <authorList>
            <consortium name="The Broad Institute Genomics Platform"/>
            <consortium name="The Broad Institute Genome Sequencing Center for Infectious Disease"/>
            <person name="Wu L."/>
            <person name="Ma J."/>
        </authorList>
    </citation>
    <scope>NUCLEOTIDE SEQUENCE [LARGE SCALE GENOMIC DNA]</scope>
    <source>
        <strain evidence="4">KACC 11588</strain>
    </source>
</reference>
<proteinExistence type="predicted"/>
<evidence type="ECO:0008006" key="5">
    <source>
        <dbReference type="Google" id="ProtNLM"/>
    </source>
</evidence>
<gene>
    <name evidence="3" type="ORF">ACFPOC_12325</name>
</gene>
<name>A0ABW0SE23_9RHOB</name>
<dbReference type="Proteomes" id="UP001596056">
    <property type="component" value="Unassembled WGS sequence"/>
</dbReference>
<dbReference type="RefSeq" id="WP_209842136.1">
    <property type="nucleotide sequence ID" value="NZ_JAGGJP010000014.1"/>
</dbReference>
<evidence type="ECO:0000256" key="2">
    <source>
        <dbReference type="SAM" id="SignalP"/>
    </source>
</evidence>
<keyword evidence="4" id="KW-1185">Reference proteome</keyword>
<evidence type="ECO:0000313" key="4">
    <source>
        <dbReference type="Proteomes" id="UP001596056"/>
    </source>
</evidence>
<organism evidence="3 4">
    <name type="scientific">Rubellimicrobium aerolatum</name>
    <dbReference type="NCBI Taxonomy" id="490979"/>
    <lineage>
        <taxon>Bacteria</taxon>
        <taxon>Pseudomonadati</taxon>
        <taxon>Pseudomonadota</taxon>
        <taxon>Alphaproteobacteria</taxon>
        <taxon>Rhodobacterales</taxon>
        <taxon>Roseobacteraceae</taxon>
        <taxon>Rubellimicrobium</taxon>
    </lineage>
</organism>
<feature type="compositionally biased region" description="Basic and acidic residues" evidence="1">
    <location>
        <begin position="62"/>
        <end position="71"/>
    </location>
</feature>
<feature type="region of interest" description="Disordered" evidence="1">
    <location>
        <begin position="23"/>
        <end position="73"/>
    </location>
</feature>
<feature type="chain" id="PRO_5047343233" description="DUF1311 domain-containing protein" evidence="2">
    <location>
        <begin position="28"/>
        <end position="160"/>
    </location>
</feature>
<protein>
    <recommendedName>
        <fullName evidence="5">DUF1311 domain-containing protein</fullName>
    </recommendedName>
</protein>
<comment type="caution">
    <text evidence="3">The sequence shown here is derived from an EMBL/GenBank/DDBJ whole genome shotgun (WGS) entry which is preliminary data.</text>
</comment>